<gene>
    <name evidence="1" type="ORF">BJ138DRAFT_1226039</name>
</gene>
<organism evidence="1 2">
    <name type="scientific">Hygrophoropsis aurantiaca</name>
    <dbReference type="NCBI Taxonomy" id="72124"/>
    <lineage>
        <taxon>Eukaryota</taxon>
        <taxon>Fungi</taxon>
        <taxon>Dikarya</taxon>
        <taxon>Basidiomycota</taxon>
        <taxon>Agaricomycotina</taxon>
        <taxon>Agaricomycetes</taxon>
        <taxon>Agaricomycetidae</taxon>
        <taxon>Boletales</taxon>
        <taxon>Coniophorineae</taxon>
        <taxon>Hygrophoropsidaceae</taxon>
        <taxon>Hygrophoropsis</taxon>
    </lineage>
</organism>
<evidence type="ECO:0000313" key="1">
    <source>
        <dbReference type="EMBL" id="KAH7905931.1"/>
    </source>
</evidence>
<keyword evidence="2" id="KW-1185">Reference proteome</keyword>
<accession>A0ACB7ZXT8</accession>
<name>A0ACB7ZXT8_9AGAM</name>
<evidence type="ECO:0000313" key="2">
    <source>
        <dbReference type="Proteomes" id="UP000790377"/>
    </source>
</evidence>
<sequence>MLVWLYFLNISGPLLWKSTSDCNRSLVHVHQLDIFNDFLIIRDLNIYLAVNWGQLVFILTMQAILAIRVYALFNRSKKVLIFLAVLYTLQATAVFVLTGLFWNMQALHEFFGPISPAIGSVTRMITTNASASAYLSISVNDTIVSVVFDTVLLFFALWAFVRHALGEKTIDGGWSINVLVRTLVADHLLYFVCNLTWLSITLYSNYIVELPTISGLLLDIMLCVFSPLVVIAGPRMVISIRAMENKTRGEGGTLEGEVSTIQFGVREPPTQPEIVIEEGSGL</sequence>
<dbReference type="Proteomes" id="UP000790377">
    <property type="component" value="Unassembled WGS sequence"/>
</dbReference>
<dbReference type="EMBL" id="MU268098">
    <property type="protein sequence ID" value="KAH7905931.1"/>
    <property type="molecule type" value="Genomic_DNA"/>
</dbReference>
<protein>
    <submittedName>
        <fullName evidence="1">Uncharacterized protein</fullName>
    </submittedName>
</protein>
<proteinExistence type="predicted"/>
<reference evidence="1" key="1">
    <citation type="journal article" date="2021" name="New Phytol.">
        <title>Evolutionary innovations through gain and loss of genes in the ectomycorrhizal Boletales.</title>
        <authorList>
            <person name="Wu G."/>
            <person name="Miyauchi S."/>
            <person name="Morin E."/>
            <person name="Kuo A."/>
            <person name="Drula E."/>
            <person name="Varga T."/>
            <person name="Kohler A."/>
            <person name="Feng B."/>
            <person name="Cao Y."/>
            <person name="Lipzen A."/>
            <person name="Daum C."/>
            <person name="Hundley H."/>
            <person name="Pangilinan J."/>
            <person name="Johnson J."/>
            <person name="Barry K."/>
            <person name="LaButti K."/>
            <person name="Ng V."/>
            <person name="Ahrendt S."/>
            <person name="Min B."/>
            <person name="Choi I.G."/>
            <person name="Park H."/>
            <person name="Plett J.M."/>
            <person name="Magnuson J."/>
            <person name="Spatafora J.W."/>
            <person name="Nagy L.G."/>
            <person name="Henrissat B."/>
            <person name="Grigoriev I.V."/>
            <person name="Yang Z.L."/>
            <person name="Xu J."/>
            <person name="Martin F.M."/>
        </authorList>
    </citation>
    <scope>NUCLEOTIDE SEQUENCE</scope>
    <source>
        <strain evidence="1">ATCC 28755</strain>
    </source>
</reference>
<comment type="caution">
    <text evidence="1">The sequence shown here is derived from an EMBL/GenBank/DDBJ whole genome shotgun (WGS) entry which is preliminary data.</text>
</comment>